<evidence type="ECO:0000256" key="4">
    <source>
        <dbReference type="ARBA" id="ARBA00022786"/>
    </source>
</evidence>
<dbReference type="SMART" id="SM00119">
    <property type="entry name" value="HECTc"/>
    <property type="match status" value="1"/>
</dbReference>
<evidence type="ECO:0000256" key="6">
    <source>
        <dbReference type="SAM" id="MobiDB-lite"/>
    </source>
</evidence>
<dbReference type="EMBL" id="MVGC01000331">
    <property type="protein sequence ID" value="RJE20185.1"/>
    <property type="molecule type" value="Genomic_DNA"/>
</dbReference>
<feature type="compositionally biased region" description="Polar residues" evidence="6">
    <location>
        <begin position="279"/>
        <end position="288"/>
    </location>
</feature>
<dbReference type="Gene3D" id="3.30.2410.10">
    <property type="entry name" value="Hect, E3 ligase catalytic domain"/>
    <property type="match status" value="1"/>
</dbReference>
<dbReference type="PANTHER" id="PTHR45700:SF8">
    <property type="entry name" value="HECT-TYPE E3 UBIQUITIN TRANSFERASE"/>
    <property type="match status" value="1"/>
</dbReference>
<evidence type="ECO:0000256" key="5">
    <source>
        <dbReference type="PROSITE-ProRule" id="PRU00104"/>
    </source>
</evidence>
<dbReference type="InterPro" id="IPR032353">
    <property type="entry name" value="AZUL"/>
</dbReference>
<dbReference type="GO" id="GO:0061630">
    <property type="term" value="F:ubiquitin protein ligase activity"/>
    <property type="evidence" value="ECO:0007669"/>
    <property type="project" value="UniProtKB-EC"/>
</dbReference>
<dbReference type="Proteomes" id="UP000266188">
    <property type="component" value="Unassembled WGS sequence"/>
</dbReference>
<dbReference type="InterPro" id="IPR042556">
    <property type="entry name" value="AZUL_sf"/>
</dbReference>
<feature type="region of interest" description="Disordered" evidence="6">
    <location>
        <begin position="341"/>
        <end position="453"/>
    </location>
</feature>
<keyword evidence="9" id="KW-1185">Reference proteome</keyword>
<evidence type="ECO:0000259" key="7">
    <source>
        <dbReference type="PROSITE" id="PS50237"/>
    </source>
</evidence>
<dbReference type="Gene3D" id="6.10.130.10">
    <property type="entry name" value="Ubiquitin-protein ligase E3A, N-terminal zinc-binding domain (AZUL)"/>
    <property type="match status" value="1"/>
</dbReference>
<evidence type="ECO:0000256" key="3">
    <source>
        <dbReference type="ARBA" id="ARBA00022679"/>
    </source>
</evidence>
<feature type="compositionally biased region" description="Basic residues" evidence="6">
    <location>
        <begin position="378"/>
        <end position="387"/>
    </location>
</feature>
<dbReference type="Pfam" id="PF00632">
    <property type="entry name" value="HECT"/>
    <property type="match status" value="2"/>
</dbReference>
<keyword evidence="3" id="KW-0808">Transferase</keyword>
<dbReference type="OrthoDB" id="5981550at2759"/>
<feature type="region of interest" description="Disordered" evidence="6">
    <location>
        <begin position="136"/>
        <end position="230"/>
    </location>
</feature>
<reference evidence="9" key="1">
    <citation type="submission" date="2017-02" db="EMBL/GenBank/DDBJ databases">
        <authorList>
            <person name="Tafer H."/>
            <person name="Lopandic K."/>
        </authorList>
    </citation>
    <scope>NUCLEOTIDE SEQUENCE [LARGE SCALE GENOMIC DNA]</scope>
    <source>
        <strain evidence="9">CBS 366.77</strain>
    </source>
</reference>
<feature type="region of interest" description="Disordered" evidence="6">
    <location>
        <begin position="248"/>
        <end position="309"/>
    </location>
</feature>
<evidence type="ECO:0000313" key="9">
    <source>
        <dbReference type="Proteomes" id="UP000266188"/>
    </source>
</evidence>
<dbReference type="PANTHER" id="PTHR45700">
    <property type="entry name" value="UBIQUITIN-PROTEIN LIGASE E3C"/>
    <property type="match status" value="1"/>
</dbReference>
<dbReference type="Gene3D" id="3.90.1750.10">
    <property type="entry name" value="Hect, E3 ligase catalytic domains"/>
    <property type="match status" value="1"/>
</dbReference>
<keyword evidence="4 5" id="KW-0833">Ubl conjugation pathway</keyword>
<dbReference type="EC" id="2.3.2.26" evidence="2"/>
<dbReference type="Pfam" id="PF16558">
    <property type="entry name" value="AZUL"/>
    <property type="match status" value="1"/>
</dbReference>
<feature type="region of interest" description="Disordered" evidence="6">
    <location>
        <begin position="1"/>
        <end position="34"/>
    </location>
</feature>
<feature type="compositionally biased region" description="Basic and acidic residues" evidence="6">
    <location>
        <begin position="343"/>
        <end position="353"/>
    </location>
</feature>
<dbReference type="PROSITE" id="PS50237">
    <property type="entry name" value="HECT"/>
    <property type="match status" value="1"/>
</dbReference>
<gene>
    <name evidence="8" type="ORF">PHISCL_07483</name>
</gene>
<dbReference type="InterPro" id="IPR044611">
    <property type="entry name" value="E3A/B/C-like"/>
</dbReference>
<dbReference type="InterPro" id="IPR000569">
    <property type="entry name" value="HECT_dom"/>
</dbReference>
<comment type="catalytic activity">
    <reaction evidence="1">
        <text>S-ubiquitinyl-[E2 ubiquitin-conjugating enzyme]-L-cysteine + [acceptor protein]-L-lysine = [E2 ubiquitin-conjugating enzyme]-L-cysteine + N(6)-ubiquitinyl-[acceptor protein]-L-lysine.</text>
        <dbReference type="EC" id="2.3.2.26"/>
    </reaction>
</comment>
<dbReference type="InterPro" id="IPR035983">
    <property type="entry name" value="Hect_E3_ubiquitin_ligase"/>
</dbReference>
<feature type="compositionally biased region" description="Polar residues" evidence="6">
    <location>
        <begin position="8"/>
        <end position="27"/>
    </location>
</feature>
<organism evidence="8 9">
    <name type="scientific">Aspergillus sclerotialis</name>
    <dbReference type="NCBI Taxonomy" id="2070753"/>
    <lineage>
        <taxon>Eukaryota</taxon>
        <taxon>Fungi</taxon>
        <taxon>Dikarya</taxon>
        <taxon>Ascomycota</taxon>
        <taxon>Pezizomycotina</taxon>
        <taxon>Eurotiomycetes</taxon>
        <taxon>Eurotiomycetidae</taxon>
        <taxon>Eurotiales</taxon>
        <taxon>Aspergillaceae</taxon>
        <taxon>Aspergillus</taxon>
        <taxon>Aspergillus subgen. Polypaecilum</taxon>
    </lineage>
</organism>
<sequence>MTRLRGASFTSTDTRSSAAIDNQSQIPRSKLPPNAPEVIARNTVEVSDPALVLPWYRDERRRQFNLLVRRYKNQVLYGCQDPGCCTPTCASYRRRTTEGPFRRYTELSARTLACYLASLDNAENGLCCNKPRVVSEFKSPVSPRPTQRSSRTPAYDTSGERDSAFRSDPNGVERTSRCQVSADRISTTPNGFIDSRNIPSGSDVQGEAEISPEDDSAATPRKKDPKSFTQNLFDTLSLRMLEWLPLRRSPDTFGTQPDHPMTSTKPRKSENGHAKATSGKETPYSTQGRPFVLNGTAGGNPHTPSSRITGTQPAAVELKLPNQHVKRLSLTDVDPWRQSPKFGLEEKAIPDRKPARKLSLNTHTGTDEFVSMPSPPALKHRRQKHRGRTGDANADYFQEQEKKQRRVSWDGAKLLNDVQRPKSQTQAPAPQNRVPSDIESPSEKKSKHKSHHYMRDVVSSVESVSHLTIEIINELGQMMIQSEEDARSWREELAYMQLTGSFDDSEWRYATRRQRQVFNFVAQSVFYALGNTRQILRSFRKGVNDSDEVTRNSNTPSTRLDLGQLQPSLRRLFTICPWDIALHGLWTVLEKVFVPPRELSTPPRQSRRNSTAAPVSAPAILRRASDPAKDKHISDAGAADIATVALFALISYLPTMDAQTWRGLLRMRGIGTVASNADMQKLPSASAGLIVEATDKLEHELALRLINRLVRALTARMAYNGISKACEVYTRDAPKQRKSNILDFVMDNLSEHHDISVSGVDNQDLASGMIQPSASALIVEWIRTLFLREWDGKPEVARSSAAGGAIQILASMYKERHRLGLIPEDFHTPFLAERLDPLEMPVEWLSSLSNNKTVHLLSYSFLFPPTSLVIYFRALNYSSMAKYYESAMTTTRHITHTAFGAIQISDDVSLFARMKTSMSTYLVLVVRRDNVLTDALNQLWRRERRELMRPLKVQMGMDEGEEGLDHGGVQQEFLRVIMAEALDPSYGMFTMDSRTRTSWFQPCSWEPLYKFELLGLLVSLAIYNGLTLPINFPIAFYRKLLGLKVKHLDHIRDGWPDLARGLENLLNWDDGEVGDIFMRTYEFSFEAFGNVETVDMQRVGRDAIWPLPPKSMQPDGVNAPFGYSTWSEVPHYSDSANLSPPSSMAAEATDLASSGSLHGDIKPVEDPVPIQSPTPPMEEPALVTNHNRHQFVKDYIFWLTDKSIRPQFEAFMRGFHTCLDRSALSIFTPEALKTVVEGIQEIDLKELERHARYEGGFGPTHRVIRDFWDVVQGFSAEKKAQLLEFVTASDRVPVNGIASIMFVIQKNGVGDTRLPTSLTCFGRLLLPEYSSKEVLEAKLDKALENARGFGVA</sequence>
<dbReference type="STRING" id="2070753.A0A3A2ZQJ9"/>
<accession>A0A3A2ZQJ9</accession>
<dbReference type="GO" id="GO:0000209">
    <property type="term" value="P:protein polyubiquitination"/>
    <property type="evidence" value="ECO:0007669"/>
    <property type="project" value="InterPro"/>
</dbReference>
<name>A0A3A2ZQJ9_9EURO</name>
<dbReference type="FunFam" id="3.30.2410.10:FF:000003">
    <property type="entry name" value="probable E3 ubiquitin-protein ligase HERC4 isoform X1"/>
    <property type="match status" value="1"/>
</dbReference>
<comment type="caution">
    <text evidence="8">The sequence shown here is derived from an EMBL/GenBank/DDBJ whole genome shotgun (WGS) entry which is preliminary data.</text>
</comment>
<proteinExistence type="predicted"/>
<protein>
    <recommendedName>
        <fullName evidence="2">HECT-type E3 ubiquitin transferase</fullName>
        <ecNumber evidence="2">2.3.2.26</ecNumber>
    </recommendedName>
</protein>
<evidence type="ECO:0000313" key="8">
    <source>
        <dbReference type="EMBL" id="RJE20185.1"/>
    </source>
</evidence>
<evidence type="ECO:0000256" key="1">
    <source>
        <dbReference type="ARBA" id="ARBA00000885"/>
    </source>
</evidence>
<feature type="domain" description="HECT" evidence="7">
    <location>
        <begin position="943"/>
        <end position="1352"/>
    </location>
</feature>
<dbReference type="SUPFAM" id="SSF56204">
    <property type="entry name" value="Hect, E3 ligase catalytic domain"/>
    <property type="match status" value="1"/>
</dbReference>
<evidence type="ECO:0000256" key="2">
    <source>
        <dbReference type="ARBA" id="ARBA00012485"/>
    </source>
</evidence>
<feature type="active site" description="Glycyl thioester intermediate" evidence="5">
    <location>
        <position position="1320"/>
    </location>
</feature>